<reference evidence="3" key="1">
    <citation type="submission" date="2022-11" db="UniProtKB">
        <authorList>
            <consortium name="WormBaseParasite"/>
        </authorList>
    </citation>
    <scope>IDENTIFICATION</scope>
</reference>
<protein>
    <submittedName>
        <fullName evidence="3">Uncharacterized protein</fullName>
    </submittedName>
</protein>
<sequence>MYHTYSQASVIFFTFQPCELCKNLRLFKPGTLLAIQSLISAKAKLLDGEDCMALVIHSAYVVFIFLAFGAKIAPLLHDMNQKDETLGKT</sequence>
<proteinExistence type="predicted"/>
<keyword evidence="1" id="KW-0812">Transmembrane</keyword>
<accession>A0A915L4V6</accession>
<keyword evidence="1" id="KW-0472">Membrane</keyword>
<evidence type="ECO:0000313" key="2">
    <source>
        <dbReference type="Proteomes" id="UP000887565"/>
    </source>
</evidence>
<feature type="transmembrane region" description="Helical" evidence="1">
    <location>
        <begin position="52"/>
        <end position="73"/>
    </location>
</feature>
<dbReference type="AlphaFoldDB" id="A0A915L4V6"/>
<keyword evidence="1" id="KW-1133">Transmembrane helix</keyword>
<dbReference type="Proteomes" id="UP000887565">
    <property type="component" value="Unplaced"/>
</dbReference>
<organism evidence="2 3">
    <name type="scientific">Romanomermis culicivorax</name>
    <name type="common">Nematode worm</name>
    <dbReference type="NCBI Taxonomy" id="13658"/>
    <lineage>
        <taxon>Eukaryota</taxon>
        <taxon>Metazoa</taxon>
        <taxon>Ecdysozoa</taxon>
        <taxon>Nematoda</taxon>
        <taxon>Enoplea</taxon>
        <taxon>Dorylaimia</taxon>
        <taxon>Mermithida</taxon>
        <taxon>Mermithoidea</taxon>
        <taxon>Mermithidae</taxon>
        <taxon>Romanomermis</taxon>
    </lineage>
</organism>
<evidence type="ECO:0000256" key="1">
    <source>
        <dbReference type="SAM" id="Phobius"/>
    </source>
</evidence>
<evidence type="ECO:0000313" key="3">
    <source>
        <dbReference type="WBParaSite" id="nRc.2.0.1.t46115-RA"/>
    </source>
</evidence>
<dbReference type="WBParaSite" id="nRc.2.0.1.t46115-RA">
    <property type="protein sequence ID" value="nRc.2.0.1.t46115-RA"/>
    <property type="gene ID" value="nRc.2.0.1.g46115"/>
</dbReference>
<keyword evidence="2" id="KW-1185">Reference proteome</keyword>
<name>A0A915L4V6_ROMCU</name>